<evidence type="ECO:0000313" key="3">
    <source>
        <dbReference type="EMBL" id="KAF2651527.1"/>
    </source>
</evidence>
<gene>
    <name evidence="3" type="ORF">K491DRAFT_760981</name>
</gene>
<evidence type="ECO:0000256" key="1">
    <source>
        <dbReference type="SAM" id="MobiDB-lite"/>
    </source>
</evidence>
<keyword evidence="2" id="KW-0472">Membrane</keyword>
<name>A0A6A6SWT2_9PLEO</name>
<feature type="transmembrane region" description="Helical" evidence="2">
    <location>
        <begin position="48"/>
        <end position="72"/>
    </location>
</feature>
<dbReference type="AlphaFoldDB" id="A0A6A6SWT2"/>
<accession>A0A6A6SWT2</accession>
<dbReference type="OrthoDB" id="3777306at2759"/>
<dbReference type="Proteomes" id="UP000799324">
    <property type="component" value="Unassembled WGS sequence"/>
</dbReference>
<protein>
    <submittedName>
        <fullName evidence="3">Uncharacterized protein</fullName>
    </submittedName>
</protein>
<evidence type="ECO:0000313" key="4">
    <source>
        <dbReference type="Proteomes" id="UP000799324"/>
    </source>
</evidence>
<organism evidence="3 4">
    <name type="scientific">Lophiostoma macrostomum CBS 122681</name>
    <dbReference type="NCBI Taxonomy" id="1314788"/>
    <lineage>
        <taxon>Eukaryota</taxon>
        <taxon>Fungi</taxon>
        <taxon>Dikarya</taxon>
        <taxon>Ascomycota</taxon>
        <taxon>Pezizomycotina</taxon>
        <taxon>Dothideomycetes</taxon>
        <taxon>Pleosporomycetidae</taxon>
        <taxon>Pleosporales</taxon>
        <taxon>Lophiostomataceae</taxon>
        <taxon>Lophiostoma</taxon>
    </lineage>
</organism>
<reference evidence="3" key="1">
    <citation type="journal article" date="2020" name="Stud. Mycol.">
        <title>101 Dothideomycetes genomes: a test case for predicting lifestyles and emergence of pathogens.</title>
        <authorList>
            <person name="Haridas S."/>
            <person name="Albert R."/>
            <person name="Binder M."/>
            <person name="Bloem J."/>
            <person name="Labutti K."/>
            <person name="Salamov A."/>
            <person name="Andreopoulos B."/>
            <person name="Baker S."/>
            <person name="Barry K."/>
            <person name="Bills G."/>
            <person name="Bluhm B."/>
            <person name="Cannon C."/>
            <person name="Castanera R."/>
            <person name="Culley D."/>
            <person name="Daum C."/>
            <person name="Ezra D."/>
            <person name="Gonzalez J."/>
            <person name="Henrissat B."/>
            <person name="Kuo A."/>
            <person name="Liang C."/>
            <person name="Lipzen A."/>
            <person name="Lutzoni F."/>
            <person name="Magnuson J."/>
            <person name="Mondo S."/>
            <person name="Nolan M."/>
            <person name="Ohm R."/>
            <person name="Pangilinan J."/>
            <person name="Park H.-J."/>
            <person name="Ramirez L."/>
            <person name="Alfaro M."/>
            <person name="Sun H."/>
            <person name="Tritt A."/>
            <person name="Yoshinaga Y."/>
            <person name="Zwiers L.-H."/>
            <person name="Turgeon B."/>
            <person name="Goodwin S."/>
            <person name="Spatafora J."/>
            <person name="Crous P."/>
            <person name="Grigoriev I."/>
        </authorList>
    </citation>
    <scope>NUCLEOTIDE SEQUENCE</scope>
    <source>
        <strain evidence="3">CBS 122681</strain>
    </source>
</reference>
<evidence type="ECO:0000256" key="2">
    <source>
        <dbReference type="SAM" id="Phobius"/>
    </source>
</evidence>
<feature type="region of interest" description="Disordered" evidence="1">
    <location>
        <begin position="132"/>
        <end position="190"/>
    </location>
</feature>
<sequence>MAPRHGIVVYPGAAIDYSALTRPALPSSLSTSSRSASLARRKTNVGGVAFIVILVLCLVGALSIAILVLVILRNKRARRKREAQPKQQSEGVPFVTPAPNNTSLGYQSDGVGAMSYDAGNGDGNGVRGGVQELPQDNYLKDGTGGMYPGPELQGEENEVPRVQQLDGFVAPPRIGESPVELPGQMGGRER</sequence>
<keyword evidence="4" id="KW-1185">Reference proteome</keyword>
<keyword evidence="2" id="KW-0812">Transmembrane</keyword>
<dbReference type="EMBL" id="MU004423">
    <property type="protein sequence ID" value="KAF2651527.1"/>
    <property type="molecule type" value="Genomic_DNA"/>
</dbReference>
<proteinExistence type="predicted"/>
<feature type="region of interest" description="Disordered" evidence="1">
    <location>
        <begin position="80"/>
        <end position="103"/>
    </location>
</feature>
<keyword evidence="2" id="KW-1133">Transmembrane helix</keyword>